<dbReference type="EMBL" id="MG011689">
    <property type="protein sequence ID" value="AVK74784.1"/>
    <property type="molecule type" value="Genomic_DNA"/>
</dbReference>
<feature type="compositionally biased region" description="Pro residues" evidence="1">
    <location>
        <begin position="644"/>
        <end position="653"/>
    </location>
</feature>
<feature type="region of interest" description="Disordered" evidence="1">
    <location>
        <begin position="584"/>
        <end position="653"/>
    </location>
</feature>
<feature type="region of interest" description="Disordered" evidence="1">
    <location>
        <begin position="233"/>
        <end position="262"/>
    </location>
</feature>
<evidence type="ECO:0000256" key="1">
    <source>
        <dbReference type="SAM" id="MobiDB-lite"/>
    </source>
</evidence>
<feature type="region of interest" description="Disordered" evidence="1">
    <location>
        <begin position="403"/>
        <end position="424"/>
    </location>
</feature>
<protein>
    <submittedName>
        <fullName evidence="3">Nudix hydrolase incomplete domain containing protein</fullName>
    </submittedName>
</protein>
<dbReference type="Pfam" id="PF00293">
    <property type="entry name" value="NUDIX"/>
    <property type="match status" value="1"/>
</dbReference>
<keyword evidence="3" id="KW-0378">Hydrolase</keyword>
<feature type="domain" description="Nudix hydrolase" evidence="2">
    <location>
        <begin position="263"/>
        <end position="297"/>
    </location>
</feature>
<dbReference type="GO" id="GO:0016787">
    <property type="term" value="F:hydrolase activity"/>
    <property type="evidence" value="ECO:0007669"/>
    <property type="project" value="UniProtKB-KW"/>
</dbReference>
<evidence type="ECO:0000259" key="2">
    <source>
        <dbReference type="Pfam" id="PF00293"/>
    </source>
</evidence>
<proteinExistence type="predicted"/>
<reference evidence="3" key="1">
    <citation type="journal article" date="2018" name="Nat. Commun.">
        <title>Diversity and evolution of the emerging Pandoraviridae family.</title>
        <authorList>
            <person name="Legendre M."/>
            <person name="Fabre E."/>
            <person name="Poirot O."/>
            <person name="Jeudy S."/>
            <person name="Lartigue A."/>
            <person name="Alempic J.M."/>
            <person name="Beucher L."/>
            <person name="Philippe N."/>
            <person name="Bertaux L."/>
            <person name="Christo-Foroux E."/>
            <person name="Labadie K."/>
            <person name="Coute Y."/>
            <person name="Abergel C."/>
            <person name="Claverie J.M."/>
        </authorList>
    </citation>
    <scope>NUCLEOTIDE SEQUENCE [LARGE SCALE GENOMIC DNA]</scope>
    <source>
        <strain evidence="3">Quercus</strain>
    </source>
</reference>
<feature type="region of interest" description="Disordered" evidence="1">
    <location>
        <begin position="42"/>
        <end position="127"/>
    </location>
</feature>
<feature type="compositionally biased region" description="Low complexity" evidence="1">
    <location>
        <begin position="115"/>
        <end position="127"/>
    </location>
</feature>
<dbReference type="InterPro" id="IPR015797">
    <property type="entry name" value="NUDIX_hydrolase-like_dom_sf"/>
</dbReference>
<sequence length="653" mass="69702">MPTQSRTALGFPFFVFVLFFSPCAPQGVAFLFLGAGSSGADRGRRFGRAGTARSDGRGACQSGPGRSRPRLAHAHREKKKARTLATRNMGTRSPVARDNETCDADSDRPQDDDVASPTSPTTSATTTAAAGASVLCYAVAPHTGELFFLLGKESGGAADARLDYDNTGPPASVAMPTALSPPPRPKDGDTVHTLPAAVGSWDGDVKGECALGHTCLDMGERCAQTDDANLQDGANDGVEGTTLNKQDGRDLAGTPVEAAGSARRARRTHRWCDFGGRIEPGETQEEAAAREFFEETLGLVCTDSCSRSAHRAAAMGSVDVGARPGTHGDADRQALAADLASGRYTLRVRTCLNHGAEAAVPRRYHVTFVKRIPWTPGVVLQFARLRCELAAVARAARRHRPYAAADDDTNNNNNDNNNASSMPMANSCCRHDDGNNNSGDGDGGGNCNGDSETHDKGCHECNRGGVYTGDEPAARAALDPQGRVRAECIEKDYLQFWSVRRLRQALDNGGCFRREHLRPLFMPTIAVVLDVMAPRRDRPAAPLSLVADGGGAWRSATRVTVDRTAGAGVYTVHCKTMGRRYSHYRHASQRDHSGDDNNNNNSGNDNDPVDDNDRRRDSGPATDESLSDESSLSDECDCPLLDDPCPPSLAPPL</sequence>
<dbReference type="RefSeq" id="YP_009483053.1">
    <property type="nucleotide sequence ID" value="NC_037667.1"/>
</dbReference>
<dbReference type="Proteomes" id="UP000248852">
    <property type="component" value="Segment"/>
</dbReference>
<evidence type="ECO:0000313" key="3">
    <source>
        <dbReference type="EMBL" id="AVK74784.1"/>
    </source>
</evidence>
<feature type="compositionally biased region" description="Acidic residues" evidence="1">
    <location>
        <begin position="625"/>
        <end position="637"/>
    </location>
</feature>
<name>A0A2U7U8M3_9VIRU</name>
<dbReference type="Gene3D" id="3.90.79.10">
    <property type="entry name" value="Nucleoside Triphosphate Pyrophosphohydrolase"/>
    <property type="match status" value="1"/>
</dbReference>
<dbReference type="KEGG" id="vg:36843925"/>
<feature type="compositionally biased region" description="Low complexity" evidence="1">
    <location>
        <begin position="410"/>
        <end position="419"/>
    </location>
</feature>
<feature type="compositionally biased region" description="Basic and acidic residues" evidence="1">
    <location>
        <begin position="95"/>
        <end position="111"/>
    </location>
</feature>
<gene>
    <name evidence="3" type="ORF">pqer_cds_362</name>
</gene>
<dbReference type="SUPFAM" id="SSF55811">
    <property type="entry name" value="Nudix"/>
    <property type="match status" value="1"/>
</dbReference>
<organism evidence="3">
    <name type="scientific">Pandoravirus quercus</name>
    <dbReference type="NCBI Taxonomy" id="2107709"/>
    <lineage>
        <taxon>Viruses</taxon>
        <taxon>Pandoravirus</taxon>
    </lineage>
</organism>
<dbReference type="GeneID" id="36843925"/>
<feature type="compositionally biased region" description="Basic residues" evidence="1">
    <location>
        <begin position="67"/>
        <end position="82"/>
    </location>
</feature>
<feature type="compositionally biased region" description="Low complexity" evidence="1">
    <location>
        <begin position="596"/>
        <end position="606"/>
    </location>
</feature>
<accession>A0A2U7U8M3</accession>
<dbReference type="InterPro" id="IPR000086">
    <property type="entry name" value="NUDIX_hydrolase_dom"/>
</dbReference>